<dbReference type="EMBL" id="SMMG02000001">
    <property type="protein sequence ID" value="KAA3487760.1"/>
    <property type="molecule type" value="Genomic_DNA"/>
</dbReference>
<dbReference type="Proteomes" id="UP000325315">
    <property type="component" value="Unassembled WGS sequence"/>
</dbReference>
<organism evidence="1 2">
    <name type="scientific">Gossypium australe</name>
    <dbReference type="NCBI Taxonomy" id="47621"/>
    <lineage>
        <taxon>Eukaryota</taxon>
        <taxon>Viridiplantae</taxon>
        <taxon>Streptophyta</taxon>
        <taxon>Embryophyta</taxon>
        <taxon>Tracheophyta</taxon>
        <taxon>Spermatophyta</taxon>
        <taxon>Magnoliopsida</taxon>
        <taxon>eudicotyledons</taxon>
        <taxon>Gunneridae</taxon>
        <taxon>Pentapetalae</taxon>
        <taxon>rosids</taxon>
        <taxon>malvids</taxon>
        <taxon>Malvales</taxon>
        <taxon>Malvaceae</taxon>
        <taxon>Malvoideae</taxon>
        <taxon>Gossypium</taxon>
    </lineage>
</organism>
<accession>A0A5B6X0L9</accession>
<gene>
    <name evidence="1" type="ORF">EPI10_031570</name>
</gene>
<dbReference type="AlphaFoldDB" id="A0A5B6X0L9"/>
<dbReference type="GO" id="GO:0003676">
    <property type="term" value="F:nucleic acid binding"/>
    <property type="evidence" value="ECO:0007669"/>
    <property type="project" value="InterPro"/>
</dbReference>
<keyword evidence="2" id="KW-1185">Reference proteome</keyword>
<comment type="caution">
    <text evidence="1">The sequence shown here is derived from an EMBL/GenBank/DDBJ whole genome shotgun (WGS) entry which is preliminary data.</text>
</comment>
<dbReference type="SUPFAM" id="SSF53098">
    <property type="entry name" value="Ribonuclease H-like"/>
    <property type="match status" value="1"/>
</dbReference>
<protein>
    <submittedName>
        <fullName evidence="1">Pol polyprotein</fullName>
    </submittedName>
</protein>
<reference evidence="2" key="1">
    <citation type="journal article" date="2019" name="Plant Biotechnol. J.">
        <title>Genome sequencing of the Australian wild diploid species Gossypium australe highlights disease resistance and delayed gland morphogenesis.</title>
        <authorList>
            <person name="Cai Y."/>
            <person name="Cai X."/>
            <person name="Wang Q."/>
            <person name="Wang P."/>
            <person name="Zhang Y."/>
            <person name="Cai C."/>
            <person name="Xu Y."/>
            <person name="Wang K."/>
            <person name="Zhou Z."/>
            <person name="Wang C."/>
            <person name="Geng S."/>
            <person name="Li B."/>
            <person name="Dong Q."/>
            <person name="Hou Y."/>
            <person name="Wang H."/>
            <person name="Ai P."/>
            <person name="Liu Z."/>
            <person name="Yi F."/>
            <person name="Sun M."/>
            <person name="An G."/>
            <person name="Cheng J."/>
            <person name="Zhang Y."/>
            <person name="Shi Q."/>
            <person name="Xie Y."/>
            <person name="Shi X."/>
            <person name="Chang Y."/>
            <person name="Huang F."/>
            <person name="Chen Y."/>
            <person name="Hong S."/>
            <person name="Mi L."/>
            <person name="Sun Q."/>
            <person name="Zhang L."/>
            <person name="Zhou B."/>
            <person name="Peng R."/>
            <person name="Zhang X."/>
            <person name="Liu F."/>
        </authorList>
    </citation>
    <scope>NUCLEOTIDE SEQUENCE [LARGE SCALE GENOMIC DNA]</scope>
    <source>
        <strain evidence="2">cv. PA1801</strain>
    </source>
</reference>
<dbReference type="InterPro" id="IPR012337">
    <property type="entry name" value="RNaseH-like_sf"/>
</dbReference>
<dbReference type="Gene3D" id="3.30.420.10">
    <property type="entry name" value="Ribonuclease H-like superfamily/Ribonuclease H"/>
    <property type="match status" value="1"/>
</dbReference>
<sequence>MQYEQLCTLAPPSSSNLFILVVVNYVSKWVEVTAYPTNDSKVVMHFLHKHVFTHFGAPRVIVSD</sequence>
<dbReference type="OrthoDB" id="1001372at2759"/>
<proteinExistence type="predicted"/>
<dbReference type="InterPro" id="IPR036397">
    <property type="entry name" value="RNaseH_sf"/>
</dbReference>
<evidence type="ECO:0000313" key="1">
    <source>
        <dbReference type="EMBL" id="KAA3487760.1"/>
    </source>
</evidence>
<evidence type="ECO:0000313" key="2">
    <source>
        <dbReference type="Proteomes" id="UP000325315"/>
    </source>
</evidence>
<name>A0A5B6X0L9_9ROSI</name>